<dbReference type="KEGG" id="kse:Ksed_22960"/>
<dbReference type="SUPFAM" id="SSF52540">
    <property type="entry name" value="P-loop containing nucleoside triphosphate hydrolases"/>
    <property type="match status" value="1"/>
</dbReference>
<dbReference type="Gene3D" id="3.40.50.300">
    <property type="entry name" value="P-loop containing nucleotide triphosphate hydrolases"/>
    <property type="match status" value="3"/>
</dbReference>
<dbReference type="InterPro" id="IPR047187">
    <property type="entry name" value="SF1_C_Upf1"/>
</dbReference>
<evidence type="ECO:0000256" key="1">
    <source>
        <dbReference type="ARBA" id="ARBA00007913"/>
    </source>
</evidence>
<feature type="domain" description="DNA2/NAM7 helicase helicase" evidence="7">
    <location>
        <begin position="272"/>
        <end position="345"/>
    </location>
</feature>
<protein>
    <submittedName>
        <fullName evidence="9">Uncharacterized protein</fullName>
    </submittedName>
</protein>
<dbReference type="PANTHER" id="PTHR43788">
    <property type="entry name" value="DNA2/NAM7 HELICASE FAMILY MEMBER"/>
    <property type="match status" value="1"/>
</dbReference>
<dbReference type="InterPro" id="IPR041677">
    <property type="entry name" value="DNA2/NAM7_AAA_11"/>
</dbReference>
<dbReference type="GO" id="GO:0016787">
    <property type="term" value="F:hydrolase activity"/>
    <property type="evidence" value="ECO:0007669"/>
    <property type="project" value="UniProtKB-KW"/>
</dbReference>
<dbReference type="CDD" id="cd18808">
    <property type="entry name" value="SF1_C_Upf1"/>
    <property type="match status" value="1"/>
</dbReference>
<sequence>MPLDHVRQNGGPLSMTPQQELSDLNVIEYFARVLRRGQLDEVTFGEDKFVTIPRAHLRTGQLPPDEVEKLFARRRDDSPVPVVISLLSLQLSGGRHAGLVLLSALLRRDGQLEAVVETASSPWIPAERLNSPQVTGRQVMLGEQETFWKSFHGPLSAEVSQVESFADAVDLADALCKEVSGLTPEEFAEQRTSGRTVLDAQTCYVMEFERINATRNLLELYDHLLRTQELGLVSQLIGGGHSPVHERDIHREDGLLARALDASGSMSDGFPLTASQRRAVHGFLTDGANDVTAVSGPPGTGKTTMLQAVVATLLTNYALREQAPPLIVGMSTNNQAVTNIIDAFGSVTKKSPGRLDHRWLPVAEEGAAGEAAMTSLAVYCPSGTKRQAAQGRYLLEDHRKEGIYSEYSSPEYLSGARDCYAAKAFSYFGHTSDIPGLKKMIHEALVEVDDLRTELLRHMASHGPDAGYSALCAAAAENPHLKGLSRIEGLSQCTDLVGLDKELDRTLRYAEFWLAVHYYEACWLEAEFIPVDERWKRTQSVMEAYWQQAAALTPCFVMTAYQVPRYFSLYTKKDEPVPFDIGRIDLMIVDEAGQVDTAVGAAPFALAQRALVVGDTQQLAPVWSLDVQTDQEVAASAGIELAVWEELLQPHGLTCSQPSSLMASAAHSGRWLHGDDAPRRGLFLAEHFRCHPSIIGLCNDLLYGGLLNPQRKETDSKLHGLTEAFQFRPVPGSSDTQVGTSRKNVPEAEAIAQWVIDNYDILHDVYIDQIDDPNKKAKPDGIIGVVTPFSAQARTVREVLQKRLRDLPSGSLIPANLASAMTIGTAHQLQGAERPVILFSAVYGDAAGEAGFIDANPELLNVAVSRAKDLLVMFGAERRWNHGSAFRLVAKHASKTDANIGSGPVPDPSEGLGLAANAPAGLGVQPPALPAGPPADSVRADDDVRSTQRGGASRLAPADAAPASPSEVEGALTVSQLIARWRDMGELRPEDSKIKATELNARLAKAGFLEGEPGAWRVTMAGELAGVGTERRTKADGTSYEVIQYEPRALKGLQEMYREGRL</sequence>
<evidence type="ECO:0000256" key="4">
    <source>
        <dbReference type="ARBA" id="ARBA00022806"/>
    </source>
</evidence>
<dbReference type="Pfam" id="PF13087">
    <property type="entry name" value="AAA_12"/>
    <property type="match status" value="1"/>
</dbReference>
<dbReference type="Pfam" id="PF13086">
    <property type="entry name" value="AAA_11"/>
    <property type="match status" value="1"/>
</dbReference>
<dbReference type="AlphaFoldDB" id="C7NM24"/>
<dbReference type="Proteomes" id="UP000006666">
    <property type="component" value="Chromosome"/>
</dbReference>
<dbReference type="EMBL" id="CP001686">
    <property type="protein sequence ID" value="ACV07273.1"/>
    <property type="molecule type" value="Genomic_DNA"/>
</dbReference>
<dbReference type="PANTHER" id="PTHR43788:SF8">
    <property type="entry name" value="DNA-BINDING PROTEIN SMUBP-2"/>
    <property type="match status" value="1"/>
</dbReference>
<name>C7NM24_KYTSD</name>
<keyword evidence="10" id="KW-1185">Reference proteome</keyword>
<dbReference type="eggNOG" id="COG1112">
    <property type="taxonomic scope" value="Bacteria"/>
</dbReference>
<feature type="domain" description="DNA2/NAM7 helicase-like C-terminal" evidence="8">
    <location>
        <begin position="679"/>
        <end position="876"/>
    </location>
</feature>
<evidence type="ECO:0000313" key="9">
    <source>
        <dbReference type="EMBL" id="ACV07273.1"/>
    </source>
</evidence>
<proteinExistence type="inferred from homology"/>
<reference evidence="9 10" key="1">
    <citation type="journal article" date="2009" name="Stand. Genomic Sci.">
        <title>Complete genome sequence of Kytococcus sedentarius type strain (541).</title>
        <authorList>
            <person name="Sims D."/>
            <person name="Brettin T."/>
            <person name="Detter J.C."/>
            <person name="Han C."/>
            <person name="Lapidus A."/>
            <person name="Copeland A."/>
            <person name="Glavina Del Rio T."/>
            <person name="Nolan M."/>
            <person name="Chen F."/>
            <person name="Lucas S."/>
            <person name="Tice H."/>
            <person name="Cheng J.F."/>
            <person name="Bruce D."/>
            <person name="Goodwin L."/>
            <person name="Pitluck S."/>
            <person name="Ovchinnikova G."/>
            <person name="Pati A."/>
            <person name="Ivanova N."/>
            <person name="Mavrommatis K."/>
            <person name="Chen A."/>
            <person name="Palaniappan K."/>
            <person name="D'haeseleer P."/>
            <person name="Chain P."/>
            <person name="Bristow J."/>
            <person name="Eisen J.A."/>
            <person name="Markowitz V."/>
            <person name="Hugenholtz P."/>
            <person name="Schneider S."/>
            <person name="Goker M."/>
            <person name="Pukall R."/>
            <person name="Kyrpides N.C."/>
            <person name="Klenk H.P."/>
        </authorList>
    </citation>
    <scope>NUCLEOTIDE SEQUENCE [LARGE SCALE GENOMIC DNA]</scope>
    <source>
        <strain evidence="10">ATCC 14392 / DSM 20547 / JCM 11482 / CCUG 33030 / NBRC 15357 / NCTC 11040 / CCM 314 / 541</strain>
    </source>
</reference>
<dbReference type="GO" id="GO:0005524">
    <property type="term" value="F:ATP binding"/>
    <property type="evidence" value="ECO:0007669"/>
    <property type="project" value="UniProtKB-KW"/>
</dbReference>
<evidence type="ECO:0000259" key="7">
    <source>
        <dbReference type="Pfam" id="PF13086"/>
    </source>
</evidence>
<keyword evidence="4" id="KW-0347">Helicase</keyword>
<evidence type="ECO:0000256" key="5">
    <source>
        <dbReference type="ARBA" id="ARBA00022840"/>
    </source>
</evidence>
<evidence type="ECO:0000259" key="8">
    <source>
        <dbReference type="Pfam" id="PF13087"/>
    </source>
</evidence>
<keyword evidence="3" id="KW-0378">Hydrolase</keyword>
<evidence type="ECO:0000313" key="10">
    <source>
        <dbReference type="Proteomes" id="UP000006666"/>
    </source>
</evidence>
<gene>
    <name evidence="9" type="ordered locus">Ksed_22960</name>
</gene>
<keyword evidence="5" id="KW-0067">ATP-binding</keyword>
<evidence type="ECO:0000256" key="2">
    <source>
        <dbReference type="ARBA" id="ARBA00022741"/>
    </source>
</evidence>
<evidence type="ECO:0000256" key="3">
    <source>
        <dbReference type="ARBA" id="ARBA00022801"/>
    </source>
</evidence>
<dbReference type="InterPro" id="IPR041679">
    <property type="entry name" value="DNA2/NAM7-like_C"/>
</dbReference>
<feature type="compositionally biased region" description="Low complexity" evidence="6">
    <location>
        <begin position="911"/>
        <end position="923"/>
    </location>
</feature>
<evidence type="ECO:0000256" key="6">
    <source>
        <dbReference type="SAM" id="MobiDB-lite"/>
    </source>
</evidence>
<feature type="region of interest" description="Disordered" evidence="6">
    <location>
        <begin position="897"/>
        <end position="968"/>
    </location>
</feature>
<keyword evidence="2" id="KW-0547">Nucleotide-binding</keyword>
<organism evidence="9 10">
    <name type="scientific">Kytococcus sedentarius (strain ATCC 14392 / DSM 20547 / JCM 11482 / CCUG 33030 / NBRC 15357 / NCTC 11040 / CCM 314 / 541)</name>
    <name type="common">Micrococcus sedentarius</name>
    <dbReference type="NCBI Taxonomy" id="478801"/>
    <lineage>
        <taxon>Bacteria</taxon>
        <taxon>Bacillati</taxon>
        <taxon>Actinomycetota</taxon>
        <taxon>Actinomycetes</taxon>
        <taxon>Micrococcales</taxon>
        <taxon>Kytococcaceae</taxon>
        <taxon>Kytococcus</taxon>
    </lineage>
</organism>
<dbReference type="HOGENOM" id="CLU_289307_0_0_11"/>
<dbReference type="InterPro" id="IPR027417">
    <property type="entry name" value="P-loop_NTPase"/>
</dbReference>
<comment type="similarity">
    <text evidence="1">Belongs to the DNA2/NAM7 helicase family.</text>
</comment>
<dbReference type="GO" id="GO:0004386">
    <property type="term" value="F:helicase activity"/>
    <property type="evidence" value="ECO:0007669"/>
    <property type="project" value="UniProtKB-KW"/>
</dbReference>
<accession>C7NM24</accession>
<feature type="compositionally biased region" description="Low complexity" evidence="6">
    <location>
        <begin position="952"/>
        <end position="966"/>
    </location>
</feature>
<dbReference type="STRING" id="478801.Ksed_22960"/>
<dbReference type="eggNOG" id="COG0507">
    <property type="taxonomic scope" value="Bacteria"/>
</dbReference>
<dbReference type="InterPro" id="IPR050534">
    <property type="entry name" value="Coronavir_polyprotein_1ab"/>
</dbReference>